<protein>
    <submittedName>
        <fullName evidence="2">Uncharacterized protein</fullName>
    </submittedName>
</protein>
<reference evidence="2 3" key="1">
    <citation type="journal article" date="2014" name="Curr. Biol.">
        <title>The genome of the clonal raider ant Cerapachys biroi.</title>
        <authorList>
            <person name="Oxley P.R."/>
            <person name="Ji L."/>
            <person name="Fetter-Pruneda I."/>
            <person name="McKenzie S.K."/>
            <person name="Li C."/>
            <person name="Hu H."/>
            <person name="Zhang G."/>
            <person name="Kronauer D.J."/>
        </authorList>
    </citation>
    <scope>NUCLEOTIDE SEQUENCE [LARGE SCALE GENOMIC DNA]</scope>
</reference>
<accession>A0A026WQT9</accession>
<feature type="region of interest" description="Disordered" evidence="1">
    <location>
        <begin position="65"/>
        <end position="121"/>
    </location>
</feature>
<proteinExistence type="predicted"/>
<gene>
    <name evidence="2" type="ORF">X777_01275</name>
</gene>
<keyword evidence="3" id="KW-1185">Reference proteome</keyword>
<evidence type="ECO:0000256" key="1">
    <source>
        <dbReference type="SAM" id="MobiDB-lite"/>
    </source>
</evidence>
<feature type="compositionally biased region" description="Polar residues" evidence="1">
    <location>
        <begin position="11"/>
        <end position="26"/>
    </location>
</feature>
<organism evidence="2 3">
    <name type="scientific">Ooceraea biroi</name>
    <name type="common">Clonal raider ant</name>
    <name type="synonym">Cerapachys biroi</name>
    <dbReference type="NCBI Taxonomy" id="2015173"/>
    <lineage>
        <taxon>Eukaryota</taxon>
        <taxon>Metazoa</taxon>
        <taxon>Ecdysozoa</taxon>
        <taxon>Arthropoda</taxon>
        <taxon>Hexapoda</taxon>
        <taxon>Insecta</taxon>
        <taxon>Pterygota</taxon>
        <taxon>Neoptera</taxon>
        <taxon>Endopterygota</taxon>
        <taxon>Hymenoptera</taxon>
        <taxon>Apocrita</taxon>
        <taxon>Aculeata</taxon>
        <taxon>Formicoidea</taxon>
        <taxon>Formicidae</taxon>
        <taxon>Dorylinae</taxon>
        <taxon>Ooceraea</taxon>
    </lineage>
</organism>
<sequence length="121" mass="13829">PFARNNLGPRDQSSLRPTYTRRANSSLIPVTVSPNHRQSRYPPRFRTFARSLALPDFPNKAPELLITASGLNPAERDETQRRRKSRMDRRNTQILGVRTQDADTLHSLASCSRQPDGRGRY</sequence>
<dbReference type="Proteomes" id="UP000053097">
    <property type="component" value="Unassembled WGS sequence"/>
</dbReference>
<dbReference type="EMBL" id="KK107128">
    <property type="protein sequence ID" value="EZA58318.1"/>
    <property type="molecule type" value="Genomic_DNA"/>
</dbReference>
<feature type="region of interest" description="Disordered" evidence="1">
    <location>
        <begin position="1"/>
        <end position="26"/>
    </location>
</feature>
<dbReference type="AlphaFoldDB" id="A0A026WQT9"/>
<evidence type="ECO:0000313" key="3">
    <source>
        <dbReference type="Proteomes" id="UP000053097"/>
    </source>
</evidence>
<name>A0A026WQT9_OOCBI</name>
<evidence type="ECO:0000313" key="2">
    <source>
        <dbReference type="EMBL" id="EZA58318.1"/>
    </source>
</evidence>
<feature type="non-terminal residue" evidence="2">
    <location>
        <position position="1"/>
    </location>
</feature>